<dbReference type="STRING" id="1287681.M7T177"/>
<gene>
    <name evidence="6" type="ORF">UCREL1_2658</name>
</gene>
<feature type="compositionally biased region" description="Basic and acidic residues" evidence="5">
    <location>
        <begin position="356"/>
        <end position="369"/>
    </location>
</feature>
<keyword evidence="4" id="KW-0539">Nucleus</keyword>
<dbReference type="AlphaFoldDB" id="M7T177"/>
<dbReference type="PANTHER" id="PTHR13408:SF0">
    <property type="entry name" value="DNA-DIRECTED RNA POLYMERASE III SUBUNIT RPC4"/>
    <property type="match status" value="1"/>
</dbReference>
<evidence type="ECO:0000256" key="4">
    <source>
        <dbReference type="ARBA" id="ARBA00023242"/>
    </source>
</evidence>
<evidence type="ECO:0000256" key="3">
    <source>
        <dbReference type="ARBA" id="ARBA00023163"/>
    </source>
</evidence>
<comment type="subcellular location">
    <subcellularLocation>
        <location evidence="1">Nucleus</location>
    </subcellularLocation>
</comment>
<feature type="compositionally biased region" description="Gly residues" evidence="5">
    <location>
        <begin position="8"/>
        <end position="21"/>
    </location>
</feature>
<feature type="compositionally biased region" description="Low complexity" evidence="5">
    <location>
        <begin position="22"/>
        <end position="35"/>
    </location>
</feature>
<feature type="compositionally biased region" description="Basic and acidic residues" evidence="5">
    <location>
        <begin position="434"/>
        <end position="445"/>
    </location>
</feature>
<feature type="compositionally biased region" description="Polar residues" evidence="5">
    <location>
        <begin position="40"/>
        <end position="56"/>
    </location>
</feature>
<dbReference type="KEGG" id="ela:UCREL1_2658"/>
<evidence type="ECO:0000313" key="7">
    <source>
        <dbReference type="Proteomes" id="UP000012174"/>
    </source>
</evidence>
<accession>M7T177</accession>
<keyword evidence="3" id="KW-0804">Transcription</keyword>
<dbReference type="Pfam" id="PF05132">
    <property type="entry name" value="RNA_pol_Rpc4"/>
    <property type="match status" value="1"/>
</dbReference>
<evidence type="ECO:0000256" key="5">
    <source>
        <dbReference type="SAM" id="MobiDB-lite"/>
    </source>
</evidence>
<dbReference type="eggNOG" id="KOG3122">
    <property type="taxonomic scope" value="Eukaryota"/>
</dbReference>
<dbReference type="InterPro" id="IPR007811">
    <property type="entry name" value="RPC4"/>
</dbReference>
<feature type="region of interest" description="Disordered" evidence="5">
    <location>
        <begin position="536"/>
        <end position="567"/>
    </location>
</feature>
<keyword evidence="7" id="KW-1185">Reference proteome</keyword>
<feature type="compositionally biased region" description="Polar residues" evidence="5">
    <location>
        <begin position="64"/>
        <end position="82"/>
    </location>
</feature>
<sequence>MPPRGTRGARGGRSSRGGRGGAAAAAATAASVSSAPANDGPSQSDVQPTSAPTGDGSTPEVISVGSTPSVQENPTPRPSVTPSAASRGGAGAGSTRFKPKNVRRDAAERQRLEQERNRDLASKIKQEEREQRAEERRARRGGRGRGDAMSQRGFIRRTVTASGPFSGVPSENVKASKRGQGSRLGEIPHIESTRYRPRREHETRVNIDILSGFAEDVEDPETHYQTFRSGQKSGSLPMGLFRTEHQEEEVKVATAAELEAEEQQSEDDGDLFVDPLPARDPQAIDVDMDAVDDNEVWHAAPASAVKVKKEPGAEGEAMDVDLSEIPEAGSAGVKAPSSPEQQKKRPLLEGESGVVAKEKEKRRERALQDPEVQHNVLDVQALLQELRLYNEGVEQSGQNKDGRLYLFQLPPILPPLSKLSDENENENNESSPIDVDHPTVKKEEGATTTETFSALPPDGGRIGKLNVRRSGRVELDWGGTTLHLGMGTETEFLTSAVMLETKEHPENPEALTGCGYGMGQIMGNFVLTPVWDDEGDWDPSLEDIQEDVYCNNDNDNNNSSNKGDNTA</sequence>
<reference evidence="7" key="1">
    <citation type="journal article" date="2013" name="Genome Announc.">
        <title>Draft genome sequence of the grapevine dieback fungus Eutypa lata UCR-EL1.</title>
        <authorList>
            <person name="Blanco-Ulate B."/>
            <person name="Rolshausen P.E."/>
            <person name="Cantu D."/>
        </authorList>
    </citation>
    <scope>NUCLEOTIDE SEQUENCE [LARGE SCALE GENOMIC DNA]</scope>
    <source>
        <strain evidence="7">UCR-EL1</strain>
    </source>
</reference>
<feature type="compositionally biased region" description="Acidic residues" evidence="5">
    <location>
        <begin position="536"/>
        <end position="546"/>
    </location>
</feature>
<proteinExistence type="predicted"/>
<dbReference type="GO" id="GO:0042797">
    <property type="term" value="P:tRNA transcription by RNA polymerase III"/>
    <property type="evidence" value="ECO:0007669"/>
    <property type="project" value="TreeGrafter"/>
</dbReference>
<evidence type="ECO:0000313" key="6">
    <source>
        <dbReference type="EMBL" id="EMR70302.1"/>
    </source>
</evidence>
<feature type="region of interest" description="Disordered" evidence="5">
    <location>
        <begin position="258"/>
        <end position="278"/>
    </location>
</feature>
<dbReference type="EMBL" id="KB705887">
    <property type="protein sequence ID" value="EMR70302.1"/>
    <property type="molecule type" value="Genomic_DNA"/>
</dbReference>
<organism evidence="6 7">
    <name type="scientific">Eutypa lata (strain UCR-EL1)</name>
    <name type="common">Grapevine dieback disease fungus</name>
    <name type="synonym">Eutypa armeniacae</name>
    <dbReference type="NCBI Taxonomy" id="1287681"/>
    <lineage>
        <taxon>Eukaryota</taxon>
        <taxon>Fungi</taxon>
        <taxon>Dikarya</taxon>
        <taxon>Ascomycota</taxon>
        <taxon>Pezizomycotina</taxon>
        <taxon>Sordariomycetes</taxon>
        <taxon>Xylariomycetidae</taxon>
        <taxon>Xylariales</taxon>
        <taxon>Diatrypaceae</taxon>
        <taxon>Eutypa</taxon>
    </lineage>
</organism>
<protein>
    <submittedName>
        <fullName evidence="6">Putative dna-directed rna polymerase iii protein</fullName>
    </submittedName>
</protein>
<feature type="compositionally biased region" description="Low complexity" evidence="5">
    <location>
        <begin position="551"/>
        <end position="561"/>
    </location>
</feature>
<feature type="compositionally biased region" description="Basic and acidic residues" evidence="5">
    <location>
        <begin position="102"/>
        <end position="137"/>
    </location>
</feature>
<dbReference type="OMA" id="LQFPPMT"/>
<dbReference type="PANTHER" id="PTHR13408">
    <property type="entry name" value="DNA-DIRECTED RNA POLYMERASE III"/>
    <property type="match status" value="1"/>
</dbReference>
<feature type="region of interest" description="Disordered" evidence="5">
    <location>
        <begin position="307"/>
        <end position="369"/>
    </location>
</feature>
<dbReference type="OrthoDB" id="5550464at2759"/>
<keyword evidence="2 6" id="KW-0240">DNA-directed RNA polymerase</keyword>
<feature type="region of interest" description="Disordered" evidence="5">
    <location>
        <begin position="1"/>
        <end position="199"/>
    </location>
</feature>
<evidence type="ECO:0000256" key="1">
    <source>
        <dbReference type="ARBA" id="ARBA00004123"/>
    </source>
</evidence>
<feature type="region of interest" description="Disordered" evidence="5">
    <location>
        <begin position="416"/>
        <end position="460"/>
    </location>
</feature>
<dbReference type="GO" id="GO:0005666">
    <property type="term" value="C:RNA polymerase III complex"/>
    <property type="evidence" value="ECO:0007669"/>
    <property type="project" value="InterPro"/>
</dbReference>
<dbReference type="Proteomes" id="UP000012174">
    <property type="component" value="Unassembled WGS sequence"/>
</dbReference>
<name>M7T177_EUTLA</name>
<dbReference type="GO" id="GO:0003677">
    <property type="term" value="F:DNA binding"/>
    <property type="evidence" value="ECO:0007669"/>
    <property type="project" value="InterPro"/>
</dbReference>
<feature type="compositionally biased region" description="Acidic residues" evidence="5">
    <location>
        <begin position="258"/>
        <end position="271"/>
    </location>
</feature>
<evidence type="ECO:0000256" key="2">
    <source>
        <dbReference type="ARBA" id="ARBA00022478"/>
    </source>
</evidence>
<dbReference type="HOGENOM" id="CLU_033571_0_0_1"/>
<feature type="compositionally biased region" description="Basic and acidic residues" evidence="5">
    <location>
        <begin position="186"/>
        <end position="199"/>
    </location>
</feature>